<comment type="cofactor">
    <cofactor evidence="1">
        <name>pyridoxal 5'-phosphate</name>
        <dbReference type="ChEBI" id="CHEBI:597326"/>
    </cofactor>
</comment>
<gene>
    <name evidence="8" type="ORF">C6P46_001239</name>
</gene>
<evidence type="ECO:0000313" key="8">
    <source>
        <dbReference type="EMBL" id="KAG0664643.1"/>
    </source>
</evidence>
<protein>
    <recommendedName>
        <fullName evidence="7">Aminotransferase class I/classII large domain-containing protein</fullName>
    </recommendedName>
</protein>
<dbReference type="CDD" id="cd00609">
    <property type="entry name" value="AAT_like"/>
    <property type="match status" value="1"/>
</dbReference>
<dbReference type="EMBL" id="PUHQ01000013">
    <property type="protein sequence ID" value="KAG0664643.1"/>
    <property type="molecule type" value="Genomic_DNA"/>
</dbReference>
<dbReference type="PANTHER" id="PTHR46383">
    <property type="entry name" value="ASPARTATE AMINOTRANSFERASE"/>
    <property type="match status" value="1"/>
</dbReference>
<evidence type="ECO:0000313" key="9">
    <source>
        <dbReference type="Proteomes" id="UP000777482"/>
    </source>
</evidence>
<dbReference type="InterPro" id="IPR015421">
    <property type="entry name" value="PyrdxlP-dep_Trfase_major"/>
</dbReference>
<dbReference type="Pfam" id="PF00155">
    <property type="entry name" value="Aminotran_1_2"/>
    <property type="match status" value="1"/>
</dbReference>
<evidence type="ECO:0000259" key="7">
    <source>
        <dbReference type="Pfam" id="PF00155"/>
    </source>
</evidence>
<keyword evidence="4" id="KW-0808">Transferase</keyword>
<evidence type="ECO:0000256" key="2">
    <source>
        <dbReference type="ARBA" id="ARBA00007441"/>
    </source>
</evidence>
<sequence length="482" mass="52971">MTESPASHLKALAERAEPKGSKRREQRGTQIPGHEQKGGKKSQHDVAGISPPGATGVIYVTDRATANGFKPGGDGWANFGQGAPETGHLPGGAPRPDNISLSELSALAGEDVNEYAPTTGVKALREAVAKYYNETYRQGKDSQYTYRNVCIVPGGRAGLTRVAAVIGDVFVAYTIPEYTSYDQMLAAFKRIVPVPSVLKPEHGYHLSVDGLEQMIHDMGISALFLSNPHNPTGQVIHGEDLKLLVELSRKGTTMILDEFYEQYIYDLGEGAQVSAAEFVEDVESDNVVLIGGLTKCWRLPGWRVCWVVGPESLITALGQSGSFLDGGAPHPLQVAAIPLLDPSFVHSERLVLQRVFREKRDFVVQRLKEIGFEVWNPPQATFYVWLDLSALPAPLNSGLVFFEEALKEKVIVVPGQFFDLNPSHRRNLLDAPCDHFVRLSFGPPMEEIKRGLDGIERLIKRVSKLIAEGTRLEEVIGRDLKR</sequence>
<feature type="domain" description="Aminotransferase class I/classII large" evidence="7">
    <location>
        <begin position="95"/>
        <end position="454"/>
    </location>
</feature>
<comment type="caution">
    <text evidence="8">The sequence shown here is derived from an EMBL/GenBank/DDBJ whole genome shotgun (WGS) entry which is preliminary data.</text>
</comment>
<evidence type="ECO:0000256" key="5">
    <source>
        <dbReference type="ARBA" id="ARBA00022898"/>
    </source>
</evidence>
<keyword evidence="3" id="KW-0032">Aminotransferase</keyword>
<keyword evidence="9" id="KW-1185">Reference proteome</keyword>
<dbReference type="GO" id="GO:0030170">
    <property type="term" value="F:pyridoxal phosphate binding"/>
    <property type="evidence" value="ECO:0007669"/>
    <property type="project" value="InterPro"/>
</dbReference>
<organism evidence="8 9">
    <name type="scientific">Rhodotorula mucilaginosa</name>
    <name type="common">Yeast</name>
    <name type="synonym">Rhodotorula rubra</name>
    <dbReference type="NCBI Taxonomy" id="5537"/>
    <lineage>
        <taxon>Eukaryota</taxon>
        <taxon>Fungi</taxon>
        <taxon>Dikarya</taxon>
        <taxon>Basidiomycota</taxon>
        <taxon>Pucciniomycotina</taxon>
        <taxon>Microbotryomycetes</taxon>
        <taxon>Sporidiobolales</taxon>
        <taxon>Sporidiobolaceae</taxon>
        <taxon>Rhodotorula</taxon>
    </lineage>
</organism>
<dbReference type="Gene3D" id="3.40.640.10">
    <property type="entry name" value="Type I PLP-dependent aspartate aminotransferase-like (Major domain)"/>
    <property type="match status" value="1"/>
</dbReference>
<dbReference type="InterPro" id="IPR004839">
    <property type="entry name" value="Aminotransferase_I/II_large"/>
</dbReference>
<dbReference type="InterPro" id="IPR015424">
    <property type="entry name" value="PyrdxlP-dep_Trfase"/>
</dbReference>
<dbReference type="GO" id="GO:0008483">
    <property type="term" value="F:transaminase activity"/>
    <property type="evidence" value="ECO:0007669"/>
    <property type="project" value="UniProtKB-KW"/>
</dbReference>
<dbReference type="InterPro" id="IPR050596">
    <property type="entry name" value="AspAT/PAT-like"/>
</dbReference>
<dbReference type="AlphaFoldDB" id="A0A9P7B8I7"/>
<feature type="region of interest" description="Disordered" evidence="6">
    <location>
        <begin position="1"/>
        <end position="54"/>
    </location>
</feature>
<accession>A0A9P7B8I7</accession>
<dbReference type="PANTHER" id="PTHR46383:SF1">
    <property type="entry name" value="ASPARTATE AMINOTRANSFERASE"/>
    <property type="match status" value="1"/>
</dbReference>
<feature type="region of interest" description="Disordered" evidence="6">
    <location>
        <begin position="71"/>
        <end position="90"/>
    </location>
</feature>
<dbReference type="Proteomes" id="UP000777482">
    <property type="component" value="Unassembled WGS sequence"/>
</dbReference>
<feature type="compositionally biased region" description="Basic and acidic residues" evidence="6">
    <location>
        <begin position="34"/>
        <end position="44"/>
    </location>
</feature>
<reference evidence="8 9" key="1">
    <citation type="submission" date="2020-11" db="EMBL/GenBank/DDBJ databases">
        <title>Kefir isolates.</title>
        <authorList>
            <person name="Marcisauskas S."/>
            <person name="Kim Y."/>
            <person name="Blasche S."/>
        </authorList>
    </citation>
    <scope>NUCLEOTIDE SEQUENCE [LARGE SCALE GENOMIC DNA]</scope>
    <source>
        <strain evidence="8 9">KR</strain>
    </source>
</reference>
<evidence type="ECO:0000256" key="3">
    <source>
        <dbReference type="ARBA" id="ARBA00022576"/>
    </source>
</evidence>
<proteinExistence type="inferred from homology"/>
<dbReference type="SUPFAM" id="SSF53383">
    <property type="entry name" value="PLP-dependent transferases"/>
    <property type="match status" value="1"/>
</dbReference>
<feature type="compositionally biased region" description="Basic and acidic residues" evidence="6">
    <location>
        <begin position="11"/>
        <end position="20"/>
    </location>
</feature>
<dbReference type="OrthoDB" id="2108at2759"/>
<dbReference type="GO" id="GO:0006520">
    <property type="term" value="P:amino acid metabolic process"/>
    <property type="evidence" value="ECO:0007669"/>
    <property type="project" value="InterPro"/>
</dbReference>
<comment type="similarity">
    <text evidence="2">Belongs to the class-I pyridoxal-phosphate-dependent aminotransferase family.</text>
</comment>
<evidence type="ECO:0000256" key="4">
    <source>
        <dbReference type="ARBA" id="ARBA00022679"/>
    </source>
</evidence>
<name>A0A9P7B8I7_RHOMI</name>
<keyword evidence="5" id="KW-0663">Pyridoxal phosphate</keyword>
<evidence type="ECO:0000256" key="6">
    <source>
        <dbReference type="SAM" id="MobiDB-lite"/>
    </source>
</evidence>
<evidence type="ECO:0000256" key="1">
    <source>
        <dbReference type="ARBA" id="ARBA00001933"/>
    </source>
</evidence>